<evidence type="ECO:0000256" key="2">
    <source>
        <dbReference type="ARBA" id="ARBA00022679"/>
    </source>
</evidence>
<dbReference type="PANTHER" id="PTHR32282:SF34">
    <property type="entry name" value="PENICILLIN-BINDING PROTEIN 1A"/>
    <property type="match status" value="1"/>
</dbReference>
<feature type="compositionally biased region" description="Low complexity" evidence="3">
    <location>
        <begin position="171"/>
        <end position="186"/>
    </location>
</feature>
<keyword evidence="1" id="KW-0328">Glycosyltransferase</keyword>
<organism evidence="5 6">
    <name type="scientific">Solicola gregarius</name>
    <dbReference type="NCBI Taxonomy" id="2908642"/>
    <lineage>
        <taxon>Bacteria</taxon>
        <taxon>Bacillati</taxon>
        <taxon>Actinomycetota</taxon>
        <taxon>Actinomycetes</taxon>
        <taxon>Propionibacteriales</taxon>
        <taxon>Nocardioidaceae</taxon>
        <taxon>Solicola</taxon>
    </lineage>
</organism>
<dbReference type="AlphaFoldDB" id="A0AA46TL71"/>
<evidence type="ECO:0000313" key="5">
    <source>
        <dbReference type="EMBL" id="UYM07342.1"/>
    </source>
</evidence>
<feature type="domain" description="Penicillin-binding protein transpeptidase" evidence="4">
    <location>
        <begin position="1"/>
        <end position="114"/>
    </location>
</feature>
<dbReference type="GO" id="GO:0030288">
    <property type="term" value="C:outer membrane-bounded periplasmic space"/>
    <property type="evidence" value="ECO:0007669"/>
    <property type="project" value="TreeGrafter"/>
</dbReference>
<sequence>MANSYATFGNGGEHNDWYVIDSVEDSGGESVFEHPEKGDRAFSADVAADVTYALQQVVNVPGATGNSAATVCPTAGKTGTATAGEDTHVSSAWFTGMSPDISTAVMYVRGKNGNGDIAYRNDGSLYMPSFYGGSYPAATFQSYMNKVLEGEDCGEFAEPAYIEADEGEIYTPPETTTTQDPTTELEPTLDDTPDTDDPNTDGPDTDGPDTDGPNTDGPDTDGPDTDGPDTDGPDTDGPDTDGPTNTGPPDTDPTTPPDEGGGDDDGGGQGGPEGGTQGGTGR</sequence>
<dbReference type="GO" id="GO:0008658">
    <property type="term" value="F:penicillin binding"/>
    <property type="evidence" value="ECO:0007669"/>
    <property type="project" value="InterPro"/>
</dbReference>
<dbReference type="SUPFAM" id="SSF56601">
    <property type="entry name" value="beta-lactamase/transpeptidase-like"/>
    <property type="match status" value="1"/>
</dbReference>
<keyword evidence="2" id="KW-0808">Transferase</keyword>
<evidence type="ECO:0000313" key="6">
    <source>
        <dbReference type="Proteomes" id="UP001164390"/>
    </source>
</evidence>
<dbReference type="RefSeq" id="WP_271636312.1">
    <property type="nucleotide sequence ID" value="NZ_CP094970.1"/>
</dbReference>
<dbReference type="EMBL" id="CP094970">
    <property type="protein sequence ID" value="UYM07342.1"/>
    <property type="molecule type" value="Genomic_DNA"/>
</dbReference>
<feature type="compositionally biased region" description="Low complexity" evidence="3">
    <location>
        <begin position="240"/>
        <end position="249"/>
    </location>
</feature>
<evidence type="ECO:0000256" key="3">
    <source>
        <dbReference type="SAM" id="MobiDB-lite"/>
    </source>
</evidence>
<proteinExistence type="predicted"/>
<dbReference type="InterPro" id="IPR012338">
    <property type="entry name" value="Beta-lactam/transpept-like"/>
</dbReference>
<evidence type="ECO:0000259" key="4">
    <source>
        <dbReference type="Pfam" id="PF00905"/>
    </source>
</evidence>
<dbReference type="Gene3D" id="3.40.710.10">
    <property type="entry name" value="DD-peptidase/beta-lactamase superfamily"/>
    <property type="match status" value="1"/>
</dbReference>
<dbReference type="InterPro" id="IPR001460">
    <property type="entry name" value="PCN-bd_Tpept"/>
</dbReference>
<dbReference type="KEGG" id="sgrg:L0C25_09790"/>
<feature type="compositionally biased region" description="Acidic residues" evidence="3">
    <location>
        <begin position="218"/>
        <end position="239"/>
    </location>
</feature>
<evidence type="ECO:0000256" key="1">
    <source>
        <dbReference type="ARBA" id="ARBA00022676"/>
    </source>
</evidence>
<name>A0AA46TL71_9ACTN</name>
<reference evidence="5" key="1">
    <citation type="submission" date="2022-01" db="EMBL/GenBank/DDBJ databases">
        <title>Nocardioidaceae gen. sp. A5X3R13.</title>
        <authorList>
            <person name="Lopez Marin M.A."/>
            <person name="Uhlik O."/>
        </authorList>
    </citation>
    <scope>NUCLEOTIDE SEQUENCE</scope>
    <source>
        <strain evidence="5">A5X3R13</strain>
    </source>
</reference>
<dbReference type="GO" id="GO:0009252">
    <property type="term" value="P:peptidoglycan biosynthetic process"/>
    <property type="evidence" value="ECO:0007669"/>
    <property type="project" value="TreeGrafter"/>
</dbReference>
<dbReference type="InterPro" id="IPR050396">
    <property type="entry name" value="Glycosyltr_51/Transpeptidase"/>
</dbReference>
<accession>A0AA46TL71</accession>
<feature type="compositionally biased region" description="Gly residues" evidence="3">
    <location>
        <begin position="267"/>
        <end position="282"/>
    </location>
</feature>
<dbReference type="Pfam" id="PF00905">
    <property type="entry name" value="Transpeptidase"/>
    <property type="match status" value="1"/>
</dbReference>
<keyword evidence="6" id="KW-1185">Reference proteome</keyword>
<gene>
    <name evidence="5" type="ORF">L0C25_09790</name>
</gene>
<protein>
    <recommendedName>
        <fullName evidence="4">Penicillin-binding protein transpeptidase domain-containing protein</fullName>
    </recommendedName>
</protein>
<feature type="compositionally biased region" description="Acidic residues" evidence="3">
    <location>
        <begin position="187"/>
        <end position="209"/>
    </location>
</feature>
<dbReference type="Proteomes" id="UP001164390">
    <property type="component" value="Chromosome"/>
</dbReference>
<dbReference type="PANTHER" id="PTHR32282">
    <property type="entry name" value="BINDING PROTEIN TRANSPEPTIDASE, PUTATIVE-RELATED"/>
    <property type="match status" value="1"/>
</dbReference>
<feature type="region of interest" description="Disordered" evidence="3">
    <location>
        <begin position="162"/>
        <end position="282"/>
    </location>
</feature>
<dbReference type="GO" id="GO:0008955">
    <property type="term" value="F:peptidoglycan glycosyltransferase activity"/>
    <property type="evidence" value="ECO:0007669"/>
    <property type="project" value="TreeGrafter"/>
</dbReference>